<accession>A0AA96KRC9</accession>
<dbReference type="EMBL" id="OQ884030">
    <property type="protein sequence ID" value="WNO29907.1"/>
    <property type="molecule type" value="Genomic_DNA"/>
</dbReference>
<proteinExistence type="predicted"/>
<evidence type="ECO:0000313" key="1">
    <source>
        <dbReference type="EMBL" id="WNO29907.1"/>
    </source>
</evidence>
<sequence length="49" mass="5547">MSDSEMSRLQERLTRAGYFSSHFICNDDGGYTVLFDTNTKPKGKEEGRA</sequence>
<reference evidence="1" key="1">
    <citation type="submission" date="2023-04" db="EMBL/GenBank/DDBJ databases">
        <authorList>
            <person name="Zhang X."/>
        </authorList>
    </citation>
    <scope>NUCLEOTIDE SEQUENCE</scope>
</reference>
<organism evidence="1">
    <name type="scientific">Bacillus phage SDFMU_Pbc</name>
    <dbReference type="NCBI Taxonomy" id="3076135"/>
    <lineage>
        <taxon>Viruses</taxon>
        <taxon>Duplodnaviria</taxon>
        <taxon>Heunggongvirae</taxon>
        <taxon>Uroviricota</taxon>
        <taxon>Caudoviricetes</taxon>
        <taxon>Herelleviridae</taxon>
        <taxon>Bastillevirinae</taxon>
        <taxon>Agatevirus</taxon>
        <taxon>Agatevirus agate</taxon>
    </lineage>
</organism>
<name>A0AA96KRC9_9CAUD</name>
<protein>
    <submittedName>
        <fullName evidence="1">Uncharacterized protein</fullName>
    </submittedName>
</protein>